<dbReference type="Pfam" id="PF13561">
    <property type="entry name" value="adh_short_C2"/>
    <property type="match status" value="1"/>
</dbReference>
<keyword evidence="2" id="KW-0560">Oxidoreductase</keyword>
<dbReference type="PRINTS" id="PR00081">
    <property type="entry name" value="GDHRDH"/>
</dbReference>
<evidence type="ECO:0000256" key="2">
    <source>
        <dbReference type="ARBA" id="ARBA00023002"/>
    </source>
</evidence>
<evidence type="ECO:0000313" key="5">
    <source>
        <dbReference type="Proteomes" id="UP000676951"/>
    </source>
</evidence>
<dbReference type="GO" id="GO:0016616">
    <property type="term" value="F:oxidoreductase activity, acting on the CH-OH group of donors, NAD or NADP as acceptor"/>
    <property type="evidence" value="ECO:0007669"/>
    <property type="project" value="TreeGrafter"/>
</dbReference>
<evidence type="ECO:0000313" key="4">
    <source>
        <dbReference type="EMBL" id="QWG22177.1"/>
    </source>
</evidence>
<evidence type="ECO:0000256" key="1">
    <source>
        <dbReference type="ARBA" id="ARBA00006484"/>
    </source>
</evidence>
<dbReference type="PANTHER" id="PTHR42760:SF133">
    <property type="entry name" value="3-OXOACYL-[ACYL-CARRIER-PROTEIN] REDUCTASE"/>
    <property type="match status" value="1"/>
</dbReference>
<gene>
    <name evidence="4" type="ORF">KMZ93_19655</name>
</gene>
<protein>
    <submittedName>
        <fullName evidence="4">3-oxoacyl-ACP reductase FabG</fullName>
    </submittedName>
</protein>
<sequence>MQGKVALVTGGSRGIGAGIARAFLDEGATVAFSGTSSATVAKASAALGSGGSQHGFLADLSKPDAGPQLVDAVLEHFGRIDILVNNAGVVSRVGEWELTPEEWDRVHDVNLRASFFVARDCAVAMKRNGGGSILNVSSIAGQHGGIAGSPAYASSKAAVIGLTRSLARRFAPHGIRVNCIAPADIETDITATWPQELRDRLNLLTPLNRFGTISEVTGAAVFFASDEASFITGQTLSINGGAYMS</sequence>
<dbReference type="InterPro" id="IPR036291">
    <property type="entry name" value="NAD(P)-bd_dom_sf"/>
</dbReference>
<dbReference type="PANTHER" id="PTHR42760">
    <property type="entry name" value="SHORT-CHAIN DEHYDROGENASES/REDUCTASES FAMILY MEMBER"/>
    <property type="match status" value="1"/>
</dbReference>
<feature type="domain" description="Ketoreductase" evidence="3">
    <location>
        <begin position="4"/>
        <end position="183"/>
    </location>
</feature>
<dbReference type="PRINTS" id="PR00080">
    <property type="entry name" value="SDRFAMILY"/>
</dbReference>
<accession>A0A975NVR0</accession>
<dbReference type="InterPro" id="IPR057326">
    <property type="entry name" value="KR_dom"/>
</dbReference>
<dbReference type="InterPro" id="IPR020904">
    <property type="entry name" value="Sc_DH/Rdtase_CS"/>
</dbReference>
<dbReference type="FunFam" id="3.40.50.720:FF:000084">
    <property type="entry name" value="Short-chain dehydrogenase reductase"/>
    <property type="match status" value="1"/>
</dbReference>
<dbReference type="SMART" id="SM00822">
    <property type="entry name" value="PKS_KR"/>
    <property type="match status" value="1"/>
</dbReference>
<reference evidence="4 5" key="1">
    <citation type="submission" date="2021-06" db="EMBL/GenBank/DDBJ databases">
        <title>Bradyrhizobium sp. S2-11-4 Genome sequencing.</title>
        <authorList>
            <person name="Jin L."/>
        </authorList>
    </citation>
    <scope>NUCLEOTIDE SEQUENCE [LARGE SCALE GENOMIC DNA]</scope>
    <source>
        <strain evidence="4 5">S2-11-4</strain>
    </source>
</reference>
<organism evidence="4 5">
    <name type="scientific">Bradyrhizobium sediminis</name>
    <dbReference type="NCBI Taxonomy" id="2840469"/>
    <lineage>
        <taxon>Bacteria</taxon>
        <taxon>Pseudomonadati</taxon>
        <taxon>Pseudomonadota</taxon>
        <taxon>Alphaproteobacteria</taxon>
        <taxon>Hyphomicrobiales</taxon>
        <taxon>Nitrobacteraceae</taxon>
        <taxon>Bradyrhizobium</taxon>
    </lineage>
</organism>
<proteinExistence type="inferred from homology"/>
<dbReference type="Gene3D" id="3.40.50.720">
    <property type="entry name" value="NAD(P)-binding Rossmann-like Domain"/>
    <property type="match status" value="1"/>
</dbReference>
<dbReference type="RefSeq" id="WP_215602946.1">
    <property type="nucleotide sequence ID" value="NZ_CP076136.1"/>
</dbReference>
<dbReference type="Proteomes" id="UP000676951">
    <property type="component" value="Chromosome"/>
</dbReference>
<dbReference type="AlphaFoldDB" id="A0A975NVR0"/>
<name>A0A975NVR0_9BRAD</name>
<dbReference type="SUPFAM" id="SSF51735">
    <property type="entry name" value="NAD(P)-binding Rossmann-fold domains"/>
    <property type="match status" value="1"/>
</dbReference>
<comment type="similarity">
    <text evidence="1">Belongs to the short-chain dehydrogenases/reductases (SDR) family.</text>
</comment>
<dbReference type="EMBL" id="CP076136">
    <property type="protein sequence ID" value="QWG22177.1"/>
    <property type="molecule type" value="Genomic_DNA"/>
</dbReference>
<dbReference type="NCBIfam" id="NF005559">
    <property type="entry name" value="PRK07231.1"/>
    <property type="match status" value="1"/>
</dbReference>
<evidence type="ECO:0000259" key="3">
    <source>
        <dbReference type="SMART" id="SM00822"/>
    </source>
</evidence>
<keyword evidence="5" id="KW-1185">Reference proteome</keyword>
<dbReference type="InterPro" id="IPR002347">
    <property type="entry name" value="SDR_fam"/>
</dbReference>
<dbReference type="PROSITE" id="PS00061">
    <property type="entry name" value="ADH_SHORT"/>
    <property type="match status" value="1"/>
</dbReference>